<dbReference type="InterPro" id="IPR029045">
    <property type="entry name" value="ClpP/crotonase-like_dom_sf"/>
</dbReference>
<proteinExistence type="predicted"/>
<name>A0ABS2JSQ8_9GAMM</name>
<sequence length="476" mass="52542">MGILRLGKWISVVLLVLVVAGGALFYVFNRTFYPDAPVADFPPPNDLASAQKQDFEHFKHYLELDKAYTPAARKEAEQMLANQSAKAGTLTPAQFDLAIARIVALADNAHSSVSRGPLSRRHNRLPCRFYRFSDGYFVLRAQEACAPLLGAKVLAIDGVPVDEVANRMYAYTGGPRNHYDQSASPLFLESPELLHAAGQATQADRILLRVRLADGSEAEQVVLADPANPDEPRVFSDAYLSPDPVDGEAPGWTSPLTADAELPLFLRDYGNPFRSTYDAHSGVYYVQFKSNQDEKGHPIAPFVALVKREITSHKPRAIVLDLRLDRGGDFTTTANLMKNLPRLADTVQHVYVLTSAWTFSAGNVGVALLKEHGGGKVTVIGEPVGDRLRLWAEGGSMVLPNSKLRIGYATGLHDYRRPCRAEPGCYWIMAFYPTHIASFEPDVRVEYRYADYRALRDPLLERAMELAAADRAGVVN</sequence>
<evidence type="ECO:0000313" key="3">
    <source>
        <dbReference type="Proteomes" id="UP001430065"/>
    </source>
</evidence>
<dbReference type="RefSeq" id="WP_204636441.1">
    <property type="nucleotide sequence ID" value="NZ_JADIKC010000005.1"/>
</dbReference>
<keyword evidence="1" id="KW-0812">Transmembrane</keyword>
<dbReference type="SUPFAM" id="SSF52096">
    <property type="entry name" value="ClpP/crotonase"/>
    <property type="match status" value="1"/>
</dbReference>
<feature type="transmembrane region" description="Helical" evidence="1">
    <location>
        <begin position="9"/>
        <end position="28"/>
    </location>
</feature>
<comment type="caution">
    <text evidence="2">The sequence shown here is derived from an EMBL/GenBank/DDBJ whole genome shotgun (WGS) entry which is preliminary data.</text>
</comment>
<dbReference type="Gene3D" id="3.90.226.10">
    <property type="entry name" value="2-enoyl-CoA Hydratase, Chain A, domain 1"/>
    <property type="match status" value="1"/>
</dbReference>
<organism evidence="2 3">
    <name type="scientific">Dyella kyungheensis</name>
    <dbReference type="NCBI Taxonomy" id="1242174"/>
    <lineage>
        <taxon>Bacteria</taxon>
        <taxon>Pseudomonadati</taxon>
        <taxon>Pseudomonadota</taxon>
        <taxon>Gammaproteobacteria</taxon>
        <taxon>Lysobacterales</taxon>
        <taxon>Rhodanobacteraceae</taxon>
        <taxon>Dyella</taxon>
    </lineage>
</organism>
<accession>A0ABS2JSQ8</accession>
<evidence type="ECO:0000256" key="1">
    <source>
        <dbReference type="SAM" id="Phobius"/>
    </source>
</evidence>
<dbReference type="EMBL" id="JADIKC010000005">
    <property type="protein sequence ID" value="MBM7121998.1"/>
    <property type="molecule type" value="Genomic_DNA"/>
</dbReference>
<dbReference type="Proteomes" id="UP001430065">
    <property type="component" value="Unassembled WGS sequence"/>
</dbReference>
<evidence type="ECO:0008006" key="4">
    <source>
        <dbReference type="Google" id="ProtNLM"/>
    </source>
</evidence>
<evidence type="ECO:0000313" key="2">
    <source>
        <dbReference type="EMBL" id="MBM7121998.1"/>
    </source>
</evidence>
<gene>
    <name evidence="2" type="ORF">ISP20_12615</name>
</gene>
<keyword evidence="1" id="KW-0472">Membrane</keyword>
<keyword evidence="1" id="KW-1133">Transmembrane helix</keyword>
<protein>
    <recommendedName>
        <fullName evidence="4">Peptidase S41-like protein</fullName>
    </recommendedName>
</protein>
<reference evidence="2 3" key="1">
    <citation type="submission" date="2020-10" db="EMBL/GenBank/DDBJ databases">
        <title>Phylogeny of dyella-like bacteria.</title>
        <authorList>
            <person name="Fu J."/>
        </authorList>
    </citation>
    <scope>NUCLEOTIDE SEQUENCE [LARGE SCALE GENOMIC DNA]</scope>
    <source>
        <strain evidence="2 3">THG-B117</strain>
    </source>
</reference>
<keyword evidence="3" id="KW-1185">Reference proteome</keyword>